<accession>A0A3M7QEW8</accession>
<dbReference type="Proteomes" id="UP000276133">
    <property type="component" value="Unassembled WGS sequence"/>
</dbReference>
<evidence type="ECO:0000313" key="2">
    <source>
        <dbReference type="Proteomes" id="UP000276133"/>
    </source>
</evidence>
<keyword evidence="2" id="KW-1185">Reference proteome</keyword>
<proteinExistence type="predicted"/>
<dbReference type="EMBL" id="REGN01006323">
    <property type="protein sequence ID" value="RNA09977.1"/>
    <property type="molecule type" value="Genomic_DNA"/>
</dbReference>
<sequence>MFILDLLLKNIVNFELKQKNSNLDILLSNTINNLSTFQYNKTFNLNLITKVGKFMTKSPKIDIENRDRFKFTINQANQSI</sequence>
<protein>
    <submittedName>
        <fullName evidence="1">Uncharacterized protein</fullName>
    </submittedName>
</protein>
<comment type="caution">
    <text evidence="1">The sequence shown here is derived from an EMBL/GenBank/DDBJ whole genome shotgun (WGS) entry which is preliminary data.</text>
</comment>
<evidence type="ECO:0000313" key="1">
    <source>
        <dbReference type="EMBL" id="RNA09977.1"/>
    </source>
</evidence>
<gene>
    <name evidence="1" type="ORF">BpHYR1_048380</name>
</gene>
<dbReference type="AlphaFoldDB" id="A0A3M7QEW8"/>
<reference evidence="1 2" key="1">
    <citation type="journal article" date="2018" name="Sci. Rep.">
        <title>Genomic signatures of local adaptation to the degree of environmental predictability in rotifers.</title>
        <authorList>
            <person name="Franch-Gras L."/>
            <person name="Hahn C."/>
            <person name="Garcia-Roger E.M."/>
            <person name="Carmona M.J."/>
            <person name="Serra M."/>
            <person name="Gomez A."/>
        </authorList>
    </citation>
    <scope>NUCLEOTIDE SEQUENCE [LARGE SCALE GENOMIC DNA]</scope>
    <source>
        <strain evidence="1">HYR1</strain>
    </source>
</reference>
<name>A0A3M7QEW8_BRAPC</name>
<organism evidence="1 2">
    <name type="scientific">Brachionus plicatilis</name>
    <name type="common">Marine rotifer</name>
    <name type="synonym">Brachionus muelleri</name>
    <dbReference type="NCBI Taxonomy" id="10195"/>
    <lineage>
        <taxon>Eukaryota</taxon>
        <taxon>Metazoa</taxon>
        <taxon>Spiralia</taxon>
        <taxon>Gnathifera</taxon>
        <taxon>Rotifera</taxon>
        <taxon>Eurotatoria</taxon>
        <taxon>Monogononta</taxon>
        <taxon>Pseudotrocha</taxon>
        <taxon>Ploima</taxon>
        <taxon>Brachionidae</taxon>
        <taxon>Brachionus</taxon>
    </lineage>
</organism>